<evidence type="ECO:0000256" key="2">
    <source>
        <dbReference type="ARBA" id="ARBA00023002"/>
    </source>
</evidence>
<dbReference type="InterPro" id="IPR011032">
    <property type="entry name" value="GroES-like_sf"/>
</dbReference>
<dbReference type="EMBL" id="JBHSCR010000001">
    <property type="protein sequence ID" value="MFC4346650.1"/>
    <property type="molecule type" value="Genomic_DNA"/>
</dbReference>
<dbReference type="InterPro" id="IPR036291">
    <property type="entry name" value="NAD(P)-bd_dom_sf"/>
</dbReference>
<evidence type="ECO:0000256" key="1">
    <source>
        <dbReference type="ARBA" id="ARBA00022857"/>
    </source>
</evidence>
<evidence type="ECO:0000313" key="5">
    <source>
        <dbReference type="Proteomes" id="UP001595776"/>
    </source>
</evidence>
<organism evidence="4 5">
    <name type="scientific">Kordiimonas lipolytica</name>
    <dbReference type="NCBI Taxonomy" id="1662421"/>
    <lineage>
        <taxon>Bacteria</taxon>
        <taxon>Pseudomonadati</taxon>
        <taxon>Pseudomonadota</taxon>
        <taxon>Alphaproteobacteria</taxon>
        <taxon>Kordiimonadales</taxon>
        <taxon>Kordiimonadaceae</taxon>
        <taxon>Kordiimonas</taxon>
    </lineage>
</organism>
<dbReference type="InterPro" id="IPR002364">
    <property type="entry name" value="Quin_OxRdtase/zeta-crystal_CS"/>
</dbReference>
<dbReference type="InterPro" id="IPR047618">
    <property type="entry name" value="QOR-like"/>
</dbReference>
<dbReference type="Gene3D" id="3.40.50.720">
    <property type="entry name" value="NAD(P)-binding Rossmann-like Domain"/>
    <property type="match status" value="1"/>
</dbReference>
<proteinExistence type="predicted"/>
<keyword evidence="2" id="KW-0560">Oxidoreductase</keyword>
<feature type="domain" description="Enoyl reductase (ER)" evidence="3">
    <location>
        <begin position="11"/>
        <end position="322"/>
    </location>
</feature>
<dbReference type="PANTHER" id="PTHR48106">
    <property type="entry name" value="QUINONE OXIDOREDUCTASE PIG3-RELATED"/>
    <property type="match status" value="1"/>
</dbReference>
<dbReference type="Gene3D" id="3.90.180.10">
    <property type="entry name" value="Medium-chain alcohol dehydrogenases, catalytic domain"/>
    <property type="match status" value="1"/>
</dbReference>
<name>A0ABV8U6Z7_9PROT</name>
<dbReference type="SUPFAM" id="SSF50129">
    <property type="entry name" value="GroES-like"/>
    <property type="match status" value="1"/>
</dbReference>
<dbReference type="InterPro" id="IPR013149">
    <property type="entry name" value="ADH-like_C"/>
</dbReference>
<dbReference type="RefSeq" id="WP_068148181.1">
    <property type="nucleotide sequence ID" value="NZ_JBHSCR010000001.1"/>
</dbReference>
<dbReference type="Pfam" id="PF00107">
    <property type="entry name" value="ADH_zinc_N"/>
    <property type="match status" value="1"/>
</dbReference>
<dbReference type="SMART" id="SM00829">
    <property type="entry name" value="PKS_ER"/>
    <property type="match status" value="1"/>
</dbReference>
<dbReference type="InterPro" id="IPR020843">
    <property type="entry name" value="ER"/>
</dbReference>
<dbReference type="Pfam" id="PF08240">
    <property type="entry name" value="ADH_N"/>
    <property type="match status" value="1"/>
</dbReference>
<gene>
    <name evidence="4" type="ORF">ACFO5Q_02170</name>
</gene>
<comment type="caution">
    <text evidence="4">The sequence shown here is derived from an EMBL/GenBank/DDBJ whole genome shotgun (WGS) entry which is preliminary data.</text>
</comment>
<evidence type="ECO:0000313" key="4">
    <source>
        <dbReference type="EMBL" id="MFC4346650.1"/>
    </source>
</evidence>
<dbReference type="SUPFAM" id="SSF51735">
    <property type="entry name" value="NAD(P)-binding Rossmann-fold domains"/>
    <property type="match status" value="1"/>
</dbReference>
<dbReference type="InterPro" id="IPR013154">
    <property type="entry name" value="ADH-like_N"/>
</dbReference>
<dbReference type="CDD" id="cd05286">
    <property type="entry name" value="QOR2"/>
    <property type="match status" value="1"/>
</dbReference>
<reference evidence="5" key="1">
    <citation type="journal article" date="2019" name="Int. J. Syst. Evol. Microbiol.">
        <title>The Global Catalogue of Microorganisms (GCM) 10K type strain sequencing project: providing services to taxonomists for standard genome sequencing and annotation.</title>
        <authorList>
            <consortium name="The Broad Institute Genomics Platform"/>
            <consortium name="The Broad Institute Genome Sequencing Center for Infectious Disease"/>
            <person name="Wu L."/>
            <person name="Ma J."/>
        </authorList>
    </citation>
    <scope>NUCLEOTIDE SEQUENCE [LARGE SCALE GENOMIC DNA]</scope>
    <source>
        <strain evidence="5">CGMCC 1.15304</strain>
    </source>
</reference>
<dbReference type="NCBIfam" id="NF008024">
    <property type="entry name" value="PRK10754.1"/>
    <property type="match status" value="1"/>
</dbReference>
<dbReference type="PROSITE" id="PS01162">
    <property type="entry name" value="QOR_ZETA_CRYSTAL"/>
    <property type="match status" value="1"/>
</dbReference>
<evidence type="ECO:0000259" key="3">
    <source>
        <dbReference type="SMART" id="SM00829"/>
    </source>
</evidence>
<sequence length="324" mass="34359">MTKAIRMEAFGGTDVLKWQEIDLGAPAVGEVQIRHTAIGLNFIDTYHRTGLYPLPLPATPGLEAVGVVEAMGEGVESFKVGDRVGYPAGPIGAYVEARNIPAAKLVKIPDSVSDEDAAALMLKACTVEAFVERLYPVKAGETVLLHAAAGGVGLIACQWLSAIGATVIGTVGSPEKAELAKAHGCTHTVLYRDEDFVARVKDITNGEGVPVVYDSVGKATFMGSLECLKRRGVMVTFGNATGPVDPVPPALLAQKGSLMLTRPVLMDYVATRPELEHSTSRVFEMIASGKLKARINQRFALKDAAEAHKALEARQTSGQTILIP</sequence>
<protein>
    <submittedName>
        <fullName evidence="4">Quinone oxidoreductase family protein</fullName>
    </submittedName>
</protein>
<keyword evidence="1" id="KW-0521">NADP</keyword>
<accession>A0ABV8U6Z7</accession>
<dbReference type="Proteomes" id="UP001595776">
    <property type="component" value="Unassembled WGS sequence"/>
</dbReference>
<dbReference type="PANTHER" id="PTHR48106:SF13">
    <property type="entry name" value="QUINONE OXIDOREDUCTASE-RELATED"/>
    <property type="match status" value="1"/>
</dbReference>
<keyword evidence="5" id="KW-1185">Reference proteome</keyword>